<dbReference type="InterPro" id="IPR036068">
    <property type="entry name" value="Nicotinate_pribotase-like_C"/>
</dbReference>
<evidence type="ECO:0000259" key="11">
    <source>
        <dbReference type="Pfam" id="PF17767"/>
    </source>
</evidence>
<evidence type="ECO:0000259" key="10">
    <source>
        <dbReference type="Pfam" id="PF04095"/>
    </source>
</evidence>
<dbReference type="FunFam" id="3.20.20.70:FF:000076">
    <property type="entry name" value="Nicotinate phosphoribosyltransferase"/>
    <property type="match status" value="1"/>
</dbReference>
<dbReference type="NCBIfam" id="NF006696">
    <property type="entry name" value="PRK09243.1-3"/>
    <property type="match status" value="1"/>
</dbReference>
<evidence type="ECO:0000256" key="2">
    <source>
        <dbReference type="ARBA" id="ARBA00010897"/>
    </source>
</evidence>
<evidence type="ECO:0000256" key="8">
    <source>
        <dbReference type="ARBA" id="ARBA00048668"/>
    </source>
</evidence>
<comment type="PTM">
    <text evidence="9">Transiently phosphorylated on a His residue during the reaction cycle. Phosphorylation strongly increases the affinity for substrates and increases the rate of nicotinate D-ribonucleotide production. Dephosphorylation regenerates the low-affinity form of the enzyme, leading to product release.</text>
</comment>
<dbReference type="SUPFAM" id="SSF51690">
    <property type="entry name" value="Nicotinate/Quinolinate PRTase C-terminal domain-like"/>
    <property type="match status" value="1"/>
</dbReference>
<comment type="similarity">
    <text evidence="2 9">Belongs to the NAPRTase family.</text>
</comment>
<protein>
    <recommendedName>
        <fullName evidence="3 9">Nicotinate phosphoribosyltransferase</fullName>
        <ecNumber evidence="3 9">6.3.4.21</ecNumber>
    </recommendedName>
</protein>
<evidence type="ECO:0000256" key="1">
    <source>
        <dbReference type="ARBA" id="ARBA00004952"/>
    </source>
</evidence>
<keyword evidence="13" id="KW-1185">Reference proteome</keyword>
<keyword evidence="7 9" id="KW-0808">Transferase</keyword>
<evidence type="ECO:0000256" key="4">
    <source>
        <dbReference type="ARBA" id="ARBA00022553"/>
    </source>
</evidence>
<dbReference type="EC" id="6.3.4.21" evidence="3 9"/>
<dbReference type="PANTHER" id="PTHR11098">
    <property type="entry name" value="NICOTINATE PHOSPHORIBOSYLTRANSFERASE"/>
    <property type="match status" value="1"/>
</dbReference>
<dbReference type="PANTHER" id="PTHR11098:SF1">
    <property type="entry name" value="NICOTINATE PHOSPHORIBOSYLTRANSFERASE"/>
    <property type="match status" value="1"/>
</dbReference>
<dbReference type="GO" id="GO:0034355">
    <property type="term" value="P:NAD+ biosynthetic process via the salvage pathway"/>
    <property type="evidence" value="ECO:0007669"/>
    <property type="project" value="TreeGrafter"/>
</dbReference>
<keyword evidence="12" id="KW-0328">Glycosyltransferase</keyword>
<keyword evidence="4" id="KW-0597">Phosphoprotein</keyword>
<dbReference type="Proteomes" id="UP000183994">
    <property type="component" value="Unassembled WGS sequence"/>
</dbReference>
<dbReference type="Gene3D" id="3.20.140.10">
    <property type="entry name" value="nicotinate phosphoribosyltransferase"/>
    <property type="match status" value="1"/>
</dbReference>
<keyword evidence="6 9" id="KW-0662">Pyridine nucleotide biosynthesis</keyword>
<evidence type="ECO:0000313" key="13">
    <source>
        <dbReference type="Proteomes" id="UP000183994"/>
    </source>
</evidence>
<dbReference type="CDD" id="cd01570">
    <property type="entry name" value="NAPRTase_A"/>
    <property type="match status" value="1"/>
</dbReference>
<dbReference type="InterPro" id="IPR007229">
    <property type="entry name" value="Nic_PRibTrfase-Fam"/>
</dbReference>
<feature type="domain" description="Nicotinate phosphoribosyltransferase N-terminal" evidence="11">
    <location>
        <begin position="15"/>
        <end position="137"/>
    </location>
</feature>
<dbReference type="EMBL" id="FQZU01000008">
    <property type="protein sequence ID" value="SHJ49441.1"/>
    <property type="molecule type" value="Genomic_DNA"/>
</dbReference>
<evidence type="ECO:0000256" key="5">
    <source>
        <dbReference type="ARBA" id="ARBA00022598"/>
    </source>
</evidence>
<organism evidence="12 13">
    <name type="scientific">Desulfatibacillum alkenivorans DSM 16219</name>
    <dbReference type="NCBI Taxonomy" id="1121393"/>
    <lineage>
        <taxon>Bacteria</taxon>
        <taxon>Pseudomonadati</taxon>
        <taxon>Thermodesulfobacteriota</taxon>
        <taxon>Desulfobacteria</taxon>
        <taxon>Desulfobacterales</taxon>
        <taxon>Desulfatibacillaceae</taxon>
        <taxon>Desulfatibacillum</taxon>
    </lineage>
</organism>
<dbReference type="STRING" id="1121393.SAMN02745216_01753"/>
<dbReference type="InterPro" id="IPR040727">
    <property type="entry name" value="NAPRTase_N"/>
</dbReference>
<dbReference type="SUPFAM" id="SSF54675">
    <property type="entry name" value="Nicotinate/Quinolinate PRTase N-terminal domain-like"/>
    <property type="match status" value="1"/>
</dbReference>
<evidence type="ECO:0000256" key="3">
    <source>
        <dbReference type="ARBA" id="ARBA00013236"/>
    </source>
</evidence>
<dbReference type="OrthoDB" id="9771406at2"/>
<feature type="domain" description="Nicotinate/nicotinamide phosphoribosyltransferase" evidence="10">
    <location>
        <begin position="159"/>
        <end position="273"/>
    </location>
</feature>
<keyword evidence="5 9" id="KW-0436">Ligase</keyword>
<dbReference type="GO" id="GO:0005829">
    <property type="term" value="C:cytosol"/>
    <property type="evidence" value="ECO:0007669"/>
    <property type="project" value="TreeGrafter"/>
</dbReference>
<dbReference type="PIRSF" id="PIRSF000484">
    <property type="entry name" value="NAPRT"/>
    <property type="match status" value="1"/>
</dbReference>
<dbReference type="InterPro" id="IPR041525">
    <property type="entry name" value="N/Namide_PRibTrfase"/>
</dbReference>
<dbReference type="Pfam" id="PF04095">
    <property type="entry name" value="NAPRTase"/>
    <property type="match status" value="1"/>
</dbReference>
<evidence type="ECO:0000256" key="9">
    <source>
        <dbReference type="RuleBase" id="RU365100"/>
    </source>
</evidence>
<dbReference type="GO" id="GO:0004516">
    <property type="term" value="F:nicotinate phosphoribosyltransferase activity"/>
    <property type="evidence" value="ECO:0007669"/>
    <property type="project" value="UniProtKB-UniRule"/>
</dbReference>
<evidence type="ECO:0000256" key="7">
    <source>
        <dbReference type="ARBA" id="ARBA00022679"/>
    </source>
</evidence>
<gene>
    <name evidence="12" type="ORF">SAMN02745216_01753</name>
</gene>
<dbReference type="UniPathway" id="UPA00253">
    <property type="reaction ID" value="UER00457"/>
</dbReference>
<dbReference type="RefSeq" id="WP_073474997.1">
    <property type="nucleotide sequence ID" value="NZ_FQZU01000008.1"/>
</dbReference>
<dbReference type="InterPro" id="IPR013785">
    <property type="entry name" value="Aldolase_TIM"/>
</dbReference>
<comment type="function">
    <text evidence="9">Catalyzes the first step in the biosynthesis of NAD from nicotinic acid, the ATP-dependent synthesis of beta-nicotinate D-ribonucleotide from nicotinate and 5-phospho-D-ribose 1-phosphate.</text>
</comment>
<dbReference type="Gene3D" id="3.20.20.70">
    <property type="entry name" value="Aldolase class I"/>
    <property type="match status" value="1"/>
</dbReference>
<proteinExistence type="inferred from homology"/>
<comment type="catalytic activity">
    <reaction evidence="8 9">
        <text>5-phospho-alpha-D-ribose 1-diphosphate + nicotinate + ATP + H2O = nicotinate beta-D-ribonucleotide + ADP + phosphate + diphosphate</text>
        <dbReference type="Rhea" id="RHEA:36163"/>
        <dbReference type="ChEBI" id="CHEBI:15377"/>
        <dbReference type="ChEBI" id="CHEBI:30616"/>
        <dbReference type="ChEBI" id="CHEBI:32544"/>
        <dbReference type="ChEBI" id="CHEBI:33019"/>
        <dbReference type="ChEBI" id="CHEBI:43474"/>
        <dbReference type="ChEBI" id="CHEBI:57502"/>
        <dbReference type="ChEBI" id="CHEBI:58017"/>
        <dbReference type="ChEBI" id="CHEBI:456216"/>
        <dbReference type="EC" id="6.3.4.21"/>
    </reaction>
</comment>
<comment type="pathway">
    <text evidence="1 9">Cofactor biosynthesis; NAD(+) biosynthesis; nicotinate D-ribonucleotide from nicotinate: step 1/1.</text>
</comment>
<sequence length="453" mass="50503">MKQINSWVNDANSSLLTDLYQLTMLQAYWELGMEQESVFSLFVRRLPENRNYLVAAGLEDVLRFLENICFDQEALESLRALQLFSDDFISWLGAFRFTGDAYAMKEGTPFFQNEPILEVVAPLPQAQLVETFIMNQIHFQTLAATKAARVIYAAHGKTVLDFGLRRMHGADAGMKAARAFYIAGVGATSNVLAGCEYGIPVAGTMAHSFVQAHDDEMEALRNFTKVHPQTILLVDTYNPLEGVKKVIALAQEMGKEFQVRGIRLDSGDLAQLAWESRKLLDEAGLESLRIFVSGNLDEYSLEDISRADAPIDGLGVGTRMGVSMDCPTVDFVYKMAAYDGKGRIKTSPGKETYPGQKQVFRLEENGKAAFDILGQWGEEISGRPLLRLVMEKGRRLAPGDLEESRAHCTDALSRLPEQILGNEPARPGYEVRISPKLEQARRECVRQYAGRLT</sequence>
<evidence type="ECO:0000313" key="12">
    <source>
        <dbReference type="EMBL" id="SHJ49441.1"/>
    </source>
</evidence>
<accession>A0A1M6JRZ3</accession>
<evidence type="ECO:0000256" key="6">
    <source>
        <dbReference type="ARBA" id="ARBA00022642"/>
    </source>
</evidence>
<dbReference type="NCBIfam" id="TIGR01513">
    <property type="entry name" value="NAPRTase_put"/>
    <property type="match status" value="1"/>
</dbReference>
<dbReference type="AlphaFoldDB" id="A0A1M6JRZ3"/>
<dbReference type="InterPro" id="IPR006405">
    <property type="entry name" value="Nic_PRibTrfase_pncB"/>
</dbReference>
<dbReference type="GO" id="GO:0047280">
    <property type="term" value="F:nicotinamide phosphoribosyltransferase activity"/>
    <property type="evidence" value="ECO:0007669"/>
    <property type="project" value="UniProtKB-ARBA"/>
</dbReference>
<dbReference type="NCBIfam" id="NF009131">
    <property type="entry name" value="PRK12484.1"/>
    <property type="match status" value="1"/>
</dbReference>
<dbReference type="Pfam" id="PF17767">
    <property type="entry name" value="NAPRTase_N"/>
    <property type="match status" value="1"/>
</dbReference>
<name>A0A1M6JRZ3_9BACT</name>
<reference evidence="13" key="1">
    <citation type="submission" date="2016-11" db="EMBL/GenBank/DDBJ databases">
        <authorList>
            <person name="Varghese N."/>
            <person name="Submissions S."/>
        </authorList>
    </citation>
    <scope>NUCLEOTIDE SEQUENCE [LARGE SCALE GENOMIC DNA]</scope>
    <source>
        <strain evidence="13">DSM 16219</strain>
    </source>
</reference>